<feature type="transmembrane region" description="Helical" evidence="1">
    <location>
        <begin position="155"/>
        <end position="176"/>
    </location>
</feature>
<dbReference type="AlphaFoldDB" id="A0A3G2L9U6"/>
<dbReference type="EMBL" id="CP032050">
    <property type="protein sequence ID" value="AYN69038.1"/>
    <property type="molecule type" value="Genomic_DNA"/>
</dbReference>
<dbReference type="RefSeq" id="WP_121850045.1">
    <property type="nucleotide sequence ID" value="NZ_CP032050.1"/>
</dbReference>
<feature type="transmembrane region" description="Helical" evidence="1">
    <location>
        <begin position="72"/>
        <end position="92"/>
    </location>
</feature>
<feature type="transmembrane region" description="Helical" evidence="1">
    <location>
        <begin position="41"/>
        <end position="60"/>
    </location>
</feature>
<keyword evidence="1" id="KW-1133">Transmembrane helix</keyword>
<feature type="transmembrane region" description="Helical" evidence="1">
    <location>
        <begin position="98"/>
        <end position="117"/>
    </location>
</feature>
<organism evidence="2 3">
    <name type="scientific">Euzebyella marina</name>
    <dbReference type="NCBI Taxonomy" id="1761453"/>
    <lineage>
        <taxon>Bacteria</taxon>
        <taxon>Pseudomonadati</taxon>
        <taxon>Bacteroidota</taxon>
        <taxon>Flavobacteriia</taxon>
        <taxon>Flavobacteriales</taxon>
        <taxon>Flavobacteriaceae</taxon>
        <taxon>Euzebyella</taxon>
    </lineage>
</organism>
<evidence type="ECO:0000313" key="2">
    <source>
        <dbReference type="EMBL" id="AYN69038.1"/>
    </source>
</evidence>
<dbReference type="KEGG" id="emar:D1013_17450"/>
<name>A0A3G2L9U6_9FLAO</name>
<feature type="transmembrane region" description="Helical" evidence="1">
    <location>
        <begin position="129"/>
        <end position="149"/>
    </location>
</feature>
<reference evidence="2 3" key="1">
    <citation type="submission" date="2018-08" db="EMBL/GenBank/DDBJ databases">
        <title>The reduced genetic potential of extracellular carbohydrate catabolism in Euzebyella marina RN62, a Flavobacteriia bacterium isolated from the hadal water.</title>
        <authorList>
            <person name="Xue C."/>
        </authorList>
    </citation>
    <scope>NUCLEOTIDE SEQUENCE [LARGE SCALE GENOMIC DNA]</scope>
    <source>
        <strain evidence="2 3">RN62</strain>
    </source>
</reference>
<keyword evidence="3" id="KW-1185">Reference proteome</keyword>
<dbReference type="OrthoDB" id="1467772at2"/>
<keyword evidence="1" id="KW-0812">Transmembrane</keyword>
<protein>
    <recommendedName>
        <fullName evidence="4">Prenyltransferase</fullName>
    </recommendedName>
</protein>
<sequence>MRWLQRIFDFYLDASIHVALSVFALTHITAISLNFSLNNHVPWFLFFGTITCYNFMKYGVEAEKYILVANRYHKNIQFASFLAFAAAIYHFYFLPKELWVALIVFLIFTALYALPVLPHSKKLRSWGGLKIFVVALVWAGTTVILPALTESYINWWDVGIETLRRFLFVFILMVPFEIRDLIYDSPELRTLPQRYGVARTKVLGALANIPLFFLVLFKDHVSVIDVTASGILFLALGMLMFITKRRQKKYFASFWVEGMPIMWWGLFLILQKIF</sequence>
<evidence type="ECO:0000256" key="1">
    <source>
        <dbReference type="SAM" id="Phobius"/>
    </source>
</evidence>
<proteinExistence type="predicted"/>
<keyword evidence="1" id="KW-0472">Membrane</keyword>
<feature type="transmembrane region" description="Helical" evidence="1">
    <location>
        <begin position="197"/>
        <end position="217"/>
    </location>
</feature>
<feature type="transmembrane region" description="Helical" evidence="1">
    <location>
        <begin position="223"/>
        <end position="243"/>
    </location>
</feature>
<feature type="transmembrane region" description="Helical" evidence="1">
    <location>
        <begin position="250"/>
        <end position="270"/>
    </location>
</feature>
<accession>A0A3G2L9U6</accession>
<gene>
    <name evidence="2" type="ORF">D1013_17450</name>
</gene>
<dbReference type="Proteomes" id="UP000276309">
    <property type="component" value="Chromosome"/>
</dbReference>
<evidence type="ECO:0008006" key="4">
    <source>
        <dbReference type="Google" id="ProtNLM"/>
    </source>
</evidence>
<evidence type="ECO:0000313" key="3">
    <source>
        <dbReference type="Proteomes" id="UP000276309"/>
    </source>
</evidence>
<feature type="transmembrane region" description="Helical" evidence="1">
    <location>
        <begin position="12"/>
        <end position="35"/>
    </location>
</feature>